<evidence type="ECO:0000256" key="1">
    <source>
        <dbReference type="SAM" id="MobiDB-lite"/>
    </source>
</evidence>
<reference evidence="2 3" key="1">
    <citation type="submission" date="2019-04" db="EMBL/GenBank/DDBJ databases">
        <title>High contiguity whole genome sequence and gene annotation resource for two Venturia nashicola isolates.</title>
        <authorList>
            <person name="Prokchorchik M."/>
            <person name="Won K."/>
            <person name="Lee Y."/>
            <person name="Choi E.D."/>
            <person name="Segonzac C."/>
            <person name="Sohn K.H."/>
        </authorList>
    </citation>
    <scope>NUCLEOTIDE SEQUENCE [LARGE SCALE GENOMIC DNA]</scope>
    <source>
        <strain evidence="2 3">PRI2</strain>
    </source>
</reference>
<comment type="caution">
    <text evidence="2">The sequence shown here is derived from an EMBL/GenBank/DDBJ whole genome shotgun (WGS) entry which is preliminary data.</text>
</comment>
<feature type="region of interest" description="Disordered" evidence="1">
    <location>
        <begin position="1"/>
        <end position="25"/>
    </location>
</feature>
<gene>
    <name evidence="2" type="ORF">E6O75_ATG08950</name>
</gene>
<dbReference type="Proteomes" id="UP000298493">
    <property type="component" value="Unassembled WGS sequence"/>
</dbReference>
<evidence type="ECO:0000313" key="2">
    <source>
        <dbReference type="EMBL" id="TID15892.1"/>
    </source>
</evidence>
<protein>
    <submittedName>
        <fullName evidence="2">Uncharacterized protein</fullName>
    </submittedName>
</protein>
<evidence type="ECO:0000313" key="3">
    <source>
        <dbReference type="Proteomes" id="UP000298493"/>
    </source>
</evidence>
<sequence>MAGSAAYPPENVPPMDSHKQSPTTNSRLISITSGHFLLPDSWNRGPGNSNGDCDWRHNFLQLLVLAIITPQNSLIHETLEKIQYNRW</sequence>
<organism evidence="2 3">
    <name type="scientific">Venturia nashicola</name>
    <dbReference type="NCBI Taxonomy" id="86259"/>
    <lineage>
        <taxon>Eukaryota</taxon>
        <taxon>Fungi</taxon>
        <taxon>Dikarya</taxon>
        <taxon>Ascomycota</taxon>
        <taxon>Pezizomycotina</taxon>
        <taxon>Dothideomycetes</taxon>
        <taxon>Pleosporomycetidae</taxon>
        <taxon>Venturiales</taxon>
        <taxon>Venturiaceae</taxon>
        <taxon>Venturia</taxon>
    </lineage>
</organism>
<dbReference type="AlphaFoldDB" id="A0A4Z1P627"/>
<dbReference type="EMBL" id="SNSC02000019">
    <property type="protein sequence ID" value="TID15892.1"/>
    <property type="molecule type" value="Genomic_DNA"/>
</dbReference>
<name>A0A4Z1P627_9PEZI</name>
<keyword evidence="3" id="KW-1185">Reference proteome</keyword>
<proteinExistence type="predicted"/>
<accession>A0A4Z1P627</accession>